<organism evidence="3 4">
    <name type="scientific">Ahrensia marina</name>
    <dbReference type="NCBI Taxonomy" id="1514904"/>
    <lineage>
        <taxon>Bacteria</taxon>
        <taxon>Pseudomonadati</taxon>
        <taxon>Pseudomonadota</taxon>
        <taxon>Alphaproteobacteria</taxon>
        <taxon>Hyphomicrobiales</taxon>
        <taxon>Ahrensiaceae</taxon>
        <taxon>Ahrensia</taxon>
    </lineage>
</organism>
<dbReference type="Pfam" id="PF01408">
    <property type="entry name" value="GFO_IDH_MocA"/>
    <property type="match status" value="1"/>
</dbReference>
<evidence type="ECO:0000259" key="2">
    <source>
        <dbReference type="Pfam" id="PF22725"/>
    </source>
</evidence>
<evidence type="ECO:0000313" key="3">
    <source>
        <dbReference type="EMBL" id="KPB02879.1"/>
    </source>
</evidence>
<dbReference type="GO" id="GO:0000166">
    <property type="term" value="F:nucleotide binding"/>
    <property type="evidence" value="ECO:0007669"/>
    <property type="project" value="InterPro"/>
</dbReference>
<keyword evidence="4" id="KW-1185">Reference proteome</keyword>
<name>A0A0M9GQ84_9HYPH</name>
<evidence type="ECO:0000313" key="4">
    <source>
        <dbReference type="Proteomes" id="UP000038011"/>
    </source>
</evidence>
<gene>
    <name evidence="3" type="ORF">SU32_00995</name>
</gene>
<sequence>MRFAIIGTGFVADYYMKTLAHMDVLELAGVFDIDQARLSQFCDYYSVKPYASLDAVLQDETVELIAVLTTPETHYDIVSAALAAGKHVYCEKPLAMNLDDARKLVAQAQSAGLVLAGAPANAYSDAFKATSKALQENKIGKPKLVYAEMEDGAVFREKWQEWRSWSGAPWPGKHEFEIGCTLEHAGYSLSWLISLFGSIKRITGMSATLFMDKGVEIAAADMAPDFSTAVLEFENGVIARLTCGLCAPKDRSLTIMGEDGTLTVADLWDHSSAIFVERKDQPLSFIFRLFRRLEALRGRFMAAKPHAGSRLKYKAGKDDHLPAYPSRIDFAAGIDAVRLAARGEGKSPDQLAREALHITEAALVLNRIADHNGRYEMVSSLSQ</sequence>
<dbReference type="InterPro" id="IPR055170">
    <property type="entry name" value="GFO_IDH_MocA-like_dom"/>
</dbReference>
<dbReference type="InterPro" id="IPR000683">
    <property type="entry name" value="Gfo/Idh/MocA-like_OxRdtase_N"/>
</dbReference>
<dbReference type="PANTHER" id="PTHR43377:SF1">
    <property type="entry name" value="BILIVERDIN REDUCTASE A"/>
    <property type="match status" value="1"/>
</dbReference>
<dbReference type="Proteomes" id="UP000038011">
    <property type="component" value="Unassembled WGS sequence"/>
</dbReference>
<dbReference type="OrthoDB" id="9776544at2"/>
<dbReference type="Gene3D" id="3.40.50.720">
    <property type="entry name" value="NAD(P)-binding Rossmann-like Domain"/>
    <property type="match status" value="1"/>
</dbReference>
<dbReference type="Gene3D" id="3.30.360.10">
    <property type="entry name" value="Dihydrodipicolinate Reductase, domain 2"/>
    <property type="match status" value="1"/>
</dbReference>
<dbReference type="PATRIC" id="fig|1514904.3.peg.206"/>
<comment type="caution">
    <text evidence="3">The sequence shown here is derived from an EMBL/GenBank/DDBJ whole genome shotgun (WGS) entry which is preliminary data.</text>
</comment>
<evidence type="ECO:0000259" key="1">
    <source>
        <dbReference type="Pfam" id="PF01408"/>
    </source>
</evidence>
<feature type="domain" description="GFO/IDH/MocA-like oxidoreductase" evidence="2">
    <location>
        <begin position="129"/>
        <end position="262"/>
    </location>
</feature>
<dbReference type="AlphaFoldDB" id="A0A0M9GQ84"/>
<proteinExistence type="predicted"/>
<protein>
    <submittedName>
        <fullName evidence="3">Oxidoreductase</fullName>
    </submittedName>
</protein>
<dbReference type="InterPro" id="IPR036291">
    <property type="entry name" value="NAD(P)-bd_dom_sf"/>
</dbReference>
<dbReference type="RefSeq" id="WP_053997446.1">
    <property type="nucleotide sequence ID" value="NZ_JXMU01000001.1"/>
</dbReference>
<dbReference type="SUPFAM" id="SSF51735">
    <property type="entry name" value="NAD(P)-binding Rossmann-fold domains"/>
    <property type="match status" value="1"/>
</dbReference>
<dbReference type="SUPFAM" id="SSF55347">
    <property type="entry name" value="Glyceraldehyde-3-phosphate dehydrogenase-like, C-terminal domain"/>
    <property type="match status" value="1"/>
</dbReference>
<dbReference type="InterPro" id="IPR051450">
    <property type="entry name" value="Gfo/Idh/MocA_Oxidoreductases"/>
</dbReference>
<dbReference type="Pfam" id="PF22725">
    <property type="entry name" value="GFO_IDH_MocA_C3"/>
    <property type="match status" value="1"/>
</dbReference>
<dbReference type="STRING" id="1514904.SU32_00995"/>
<dbReference type="PANTHER" id="PTHR43377">
    <property type="entry name" value="BILIVERDIN REDUCTASE A"/>
    <property type="match status" value="1"/>
</dbReference>
<reference evidence="3 4" key="1">
    <citation type="submission" date="2015-01" db="EMBL/GenBank/DDBJ databases">
        <title>Ahrensia donghaiensis sp. nov., a novel dimethylsulphoniopropionate-cleavage bacterium isolated from seawater and emended descriptions of the genus Ahrensia and Ahrensia kielensis.</title>
        <authorList>
            <person name="Liu J."/>
        </authorList>
    </citation>
    <scope>NUCLEOTIDE SEQUENCE [LARGE SCALE GENOMIC DNA]</scope>
    <source>
        <strain evidence="3 4">LZD062</strain>
    </source>
</reference>
<dbReference type="EMBL" id="JXMU01000001">
    <property type="protein sequence ID" value="KPB02879.1"/>
    <property type="molecule type" value="Genomic_DNA"/>
</dbReference>
<accession>A0A0M9GQ84</accession>
<feature type="domain" description="Gfo/Idh/MocA-like oxidoreductase N-terminal" evidence="1">
    <location>
        <begin position="1"/>
        <end position="115"/>
    </location>
</feature>